<dbReference type="OrthoDB" id="9816120at2"/>
<dbReference type="Gene3D" id="2.130.10.130">
    <property type="entry name" value="Integrin alpha, N-terminal"/>
    <property type="match status" value="2"/>
</dbReference>
<dbReference type="EMBL" id="OKRB01000152">
    <property type="protein sequence ID" value="SPE31642.1"/>
    <property type="molecule type" value="Genomic_DNA"/>
</dbReference>
<dbReference type="Pfam" id="PF13517">
    <property type="entry name" value="FG-GAP_3"/>
    <property type="match status" value="3"/>
</dbReference>
<proteinExistence type="predicted"/>
<dbReference type="InterPro" id="IPR011519">
    <property type="entry name" value="UnbV_ASPIC"/>
</dbReference>
<organism evidence="5 6">
    <name type="scientific">Candidatus Sulfuritelmatomonas gaucii</name>
    <dbReference type="NCBI Taxonomy" id="2043161"/>
    <lineage>
        <taxon>Bacteria</taxon>
        <taxon>Pseudomonadati</taxon>
        <taxon>Acidobacteriota</taxon>
        <taxon>Terriglobia</taxon>
        <taxon>Terriglobales</taxon>
        <taxon>Acidobacteriaceae</taxon>
        <taxon>Candidatus Sulfuritelmatomonas</taxon>
    </lineage>
</organism>
<dbReference type="InterPro" id="IPR027039">
    <property type="entry name" value="Crtac1"/>
</dbReference>
<evidence type="ECO:0000313" key="6">
    <source>
        <dbReference type="Proteomes" id="UP000239735"/>
    </source>
</evidence>
<feature type="signal peptide" evidence="3">
    <location>
        <begin position="1"/>
        <end position="26"/>
    </location>
</feature>
<protein>
    <submittedName>
        <fullName evidence="5">ASPIC/UnbV domain protein</fullName>
    </submittedName>
</protein>
<evidence type="ECO:0000313" key="5">
    <source>
        <dbReference type="EMBL" id="SPE31642.1"/>
    </source>
</evidence>
<dbReference type="Pfam" id="PF07593">
    <property type="entry name" value="UnbV_ASPIC"/>
    <property type="match status" value="1"/>
</dbReference>
<evidence type="ECO:0000256" key="1">
    <source>
        <dbReference type="ARBA" id="ARBA00022729"/>
    </source>
</evidence>
<sequence length="601" mass="64870">MQMQQRKAIDMRPALLFALGAFSVAAAQTPPPGQQIAPASPRTESQPIAPVTQLPAIRFEDATDPSDIHFTHSFGSAKLGSLLEGTGGGCVWFDYNNSGLPSLYVVSGRPLDDSMHPYPLKDKPHPSPHNHLYRNDGNAHFTDVTAQSGLDPDMYSIAVTAADYDNDGYEDLLVTGFGKVVLYHNDGNGHFTDVTEKAGIKVGGWAISSTWLDFDKDGCVDLFVGRYVMFDPKYRAFYAADNYPGPLDYAGETDKLFHNNCDGTFTDVTDKSGIGAYVGRTMGVTAADFDNDGWDDIYVANDRTENFLFHNKHDGTFEEIANDTGTAFGQNGEATSSMGPVFADFDGRGVLDLWVSDGSFNRFMRNLGTPTGSSPGAALDSAKTGFEDEGAGNGISQTDAQYVSWGSGVYDFDNDGQLDILVFHGGLIHLIPQEHTLFRGLGNGRFQDVSREAGPVLSERTVARGSCFADYMNDGKVDAYLVNLGAEGRLLHNVSTNTGHWIEVKLVGAMRPGDQSTAPGSAAKSNRDGIGARVEVLAGGRRWTGERVAASGYLSQNEGRLHFGIGTAKSIDKLIVHWPSARVQTIENVGVDRVLTVEESK</sequence>
<dbReference type="Proteomes" id="UP000239735">
    <property type="component" value="Unassembled WGS sequence"/>
</dbReference>
<accession>A0A2N9M855</accession>
<gene>
    <name evidence="5" type="ORF">SBA5_90019</name>
</gene>
<evidence type="ECO:0000259" key="4">
    <source>
        <dbReference type="Pfam" id="PF07593"/>
    </source>
</evidence>
<dbReference type="PANTHER" id="PTHR16026">
    <property type="entry name" value="CARTILAGE ACIDIC PROTEIN 1"/>
    <property type="match status" value="1"/>
</dbReference>
<evidence type="ECO:0000256" key="3">
    <source>
        <dbReference type="SAM" id="SignalP"/>
    </source>
</evidence>
<feature type="chain" id="PRO_5014770416" evidence="3">
    <location>
        <begin position="27"/>
        <end position="601"/>
    </location>
</feature>
<dbReference type="PANTHER" id="PTHR16026:SF0">
    <property type="entry name" value="CARTILAGE ACIDIC PROTEIN 1"/>
    <property type="match status" value="1"/>
</dbReference>
<dbReference type="InterPro" id="IPR028994">
    <property type="entry name" value="Integrin_alpha_N"/>
</dbReference>
<dbReference type="AlphaFoldDB" id="A0A2N9M855"/>
<evidence type="ECO:0000256" key="2">
    <source>
        <dbReference type="SAM" id="MobiDB-lite"/>
    </source>
</evidence>
<name>A0A2N9M855_9BACT</name>
<feature type="region of interest" description="Disordered" evidence="2">
    <location>
        <begin position="371"/>
        <end position="393"/>
    </location>
</feature>
<dbReference type="InterPro" id="IPR013517">
    <property type="entry name" value="FG-GAP"/>
</dbReference>
<keyword evidence="1 3" id="KW-0732">Signal</keyword>
<feature type="domain" description="ASPIC/UnbV" evidence="4">
    <location>
        <begin position="529"/>
        <end position="596"/>
    </location>
</feature>
<dbReference type="SUPFAM" id="SSF69318">
    <property type="entry name" value="Integrin alpha N-terminal domain"/>
    <property type="match status" value="1"/>
</dbReference>
<reference evidence="6" key="1">
    <citation type="submission" date="2018-02" db="EMBL/GenBank/DDBJ databases">
        <authorList>
            <person name="Hausmann B."/>
        </authorList>
    </citation>
    <scope>NUCLEOTIDE SEQUENCE [LARGE SCALE GENOMIC DNA]</scope>
    <source>
        <strain evidence="6">Peat soil MAG SbA5</strain>
    </source>
</reference>